<evidence type="ECO:0000313" key="7">
    <source>
        <dbReference type="Proteomes" id="UP000694395"/>
    </source>
</evidence>
<evidence type="ECO:0000256" key="2">
    <source>
        <dbReference type="ARBA" id="ARBA00022490"/>
    </source>
</evidence>
<keyword evidence="2" id="KW-0963">Cytoplasm</keyword>
<dbReference type="GeneTree" id="ENSGT00940000164626"/>
<evidence type="ECO:0000313" key="6">
    <source>
        <dbReference type="Ensembl" id="ENSOMYP00000136686.1"/>
    </source>
</evidence>
<keyword evidence="3" id="KW-0518">Myosin</keyword>
<proteinExistence type="predicted"/>
<dbReference type="AlphaFoldDB" id="A0A8K9XQF8"/>
<keyword evidence="4" id="KW-0505">Motor protein</keyword>
<dbReference type="Ensembl" id="ENSOMYT00000163042.1">
    <property type="protein sequence ID" value="ENSOMYP00000136686.1"/>
    <property type="gene ID" value="ENSOMYG00000054306.1"/>
</dbReference>
<organism evidence="6 7">
    <name type="scientific">Oncorhynchus mykiss</name>
    <name type="common">Rainbow trout</name>
    <name type="synonym">Salmo gairdneri</name>
    <dbReference type="NCBI Taxonomy" id="8022"/>
    <lineage>
        <taxon>Eukaryota</taxon>
        <taxon>Metazoa</taxon>
        <taxon>Chordata</taxon>
        <taxon>Craniata</taxon>
        <taxon>Vertebrata</taxon>
        <taxon>Euteleostomi</taxon>
        <taxon>Actinopterygii</taxon>
        <taxon>Neopterygii</taxon>
        <taxon>Teleostei</taxon>
        <taxon>Protacanthopterygii</taxon>
        <taxon>Salmoniformes</taxon>
        <taxon>Salmonidae</taxon>
        <taxon>Salmoninae</taxon>
        <taxon>Oncorhynchus</taxon>
    </lineage>
</organism>
<dbReference type="Proteomes" id="UP000694395">
    <property type="component" value="Chromosome 16"/>
</dbReference>
<evidence type="ECO:0008006" key="8">
    <source>
        <dbReference type="Google" id="ProtNLM"/>
    </source>
</evidence>
<name>A0A8K9XQF8_ONCMY</name>
<sequence>MPMLISSTKVRELETELESEQKRGVEAVKGVRKYERRVKELTYQTDEDKKNVGRLQDLVDKLQMKVKAYKRQAEEAVSHLLYLVKYSESMLSKTYFSLVTFM</sequence>
<dbReference type="PANTHER" id="PTHR46349:SF6">
    <property type="entry name" value="MYOSIN-6-LIKE"/>
    <property type="match status" value="1"/>
</dbReference>
<accession>A0A8K9XQF8</accession>
<protein>
    <recommendedName>
        <fullName evidence="8">Myosin tail domain-containing protein</fullName>
    </recommendedName>
</protein>
<keyword evidence="5" id="KW-0175">Coiled coil</keyword>
<feature type="coiled-coil region" evidence="5">
    <location>
        <begin position="52"/>
        <end position="79"/>
    </location>
</feature>
<reference evidence="6" key="3">
    <citation type="submission" date="2025-09" db="UniProtKB">
        <authorList>
            <consortium name="Ensembl"/>
        </authorList>
    </citation>
    <scope>IDENTIFICATION</scope>
</reference>
<dbReference type="PANTHER" id="PTHR46349">
    <property type="entry name" value="CINGULIN-LIKE PROTEIN 1-RELATED"/>
    <property type="match status" value="1"/>
</dbReference>
<reference evidence="6" key="1">
    <citation type="submission" date="2020-07" db="EMBL/GenBank/DDBJ databases">
        <title>A long reads based de novo assembly of the rainbow trout Arlee double haploid line genome.</title>
        <authorList>
            <person name="Gao G."/>
            <person name="Palti Y."/>
        </authorList>
    </citation>
    <scope>NUCLEOTIDE SEQUENCE [LARGE SCALE GENOMIC DNA]</scope>
</reference>
<evidence type="ECO:0000256" key="3">
    <source>
        <dbReference type="ARBA" id="ARBA00023123"/>
    </source>
</evidence>
<comment type="subcellular location">
    <subcellularLocation>
        <location evidence="1">Cytoplasm</location>
    </subcellularLocation>
</comment>
<evidence type="ECO:0000256" key="1">
    <source>
        <dbReference type="ARBA" id="ARBA00004496"/>
    </source>
</evidence>
<reference evidence="6" key="2">
    <citation type="submission" date="2025-08" db="UniProtKB">
        <authorList>
            <consortium name="Ensembl"/>
        </authorList>
    </citation>
    <scope>IDENTIFICATION</scope>
</reference>
<evidence type="ECO:0000256" key="4">
    <source>
        <dbReference type="ARBA" id="ARBA00023175"/>
    </source>
</evidence>
<evidence type="ECO:0000256" key="5">
    <source>
        <dbReference type="SAM" id="Coils"/>
    </source>
</evidence>
<keyword evidence="7" id="KW-1185">Reference proteome</keyword>